<evidence type="ECO:0000313" key="3">
    <source>
        <dbReference type="Proteomes" id="UP000029981"/>
    </source>
</evidence>
<organism evidence="2 3">
    <name type="scientific">Cucumis sativus</name>
    <name type="common">Cucumber</name>
    <dbReference type="NCBI Taxonomy" id="3659"/>
    <lineage>
        <taxon>Eukaryota</taxon>
        <taxon>Viridiplantae</taxon>
        <taxon>Streptophyta</taxon>
        <taxon>Embryophyta</taxon>
        <taxon>Tracheophyta</taxon>
        <taxon>Spermatophyta</taxon>
        <taxon>Magnoliopsida</taxon>
        <taxon>eudicotyledons</taxon>
        <taxon>Gunneridae</taxon>
        <taxon>Pentapetalae</taxon>
        <taxon>rosids</taxon>
        <taxon>fabids</taxon>
        <taxon>Cucurbitales</taxon>
        <taxon>Cucurbitaceae</taxon>
        <taxon>Benincaseae</taxon>
        <taxon>Cucumis</taxon>
    </lineage>
</organism>
<gene>
    <name evidence="2" type="ORF">Csa_1G004070</name>
</gene>
<reference evidence="2 3" key="3">
    <citation type="journal article" date="2010" name="BMC Genomics">
        <title>Transcriptome sequencing and comparative analysis of cucumber flowers with different sex types.</title>
        <authorList>
            <person name="Guo S."/>
            <person name="Zheng Y."/>
            <person name="Joung J.G."/>
            <person name="Liu S."/>
            <person name="Zhang Z."/>
            <person name="Crasta O.R."/>
            <person name="Sobral B.W."/>
            <person name="Xu Y."/>
            <person name="Huang S."/>
            <person name="Fei Z."/>
        </authorList>
    </citation>
    <scope>NUCLEOTIDE SEQUENCE [LARGE SCALE GENOMIC DNA]</scope>
    <source>
        <strain evidence="3">cv. 9930</strain>
    </source>
</reference>
<feature type="transmembrane region" description="Helical" evidence="1">
    <location>
        <begin position="35"/>
        <end position="58"/>
    </location>
</feature>
<sequence length="68" mass="8026">MGLNFGYQPIRSSNLKALTHSYWALKPIIIQTDRIVSFQFVLISKYEPFFFVFALWILNNSNRNSQKL</sequence>
<keyword evidence="1" id="KW-0812">Transmembrane</keyword>
<dbReference type="EMBL" id="CM002922">
    <property type="protein sequence ID" value="KGN63541.1"/>
    <property type="molecule type" value="Genomic_DNA"/>
</dbReference>
<evidence type="ECO:0000256" key="1">
    <source>
        <dbReference type="SAM" id="Phobius"/>
    </source>
</evidence>
<accession>A0A0A0LU73</accession>
<dbReference type="AlphaFoldDB" id="A0A0A0LU73"/>
<protein>
    <submittedName>
        <fullName evidence="2">Uncharacterized protein</fullName>
    </submittedName>
</protein>
<keyword evidence="1" id="KW-0472">Membrane</keyword>
<proteinExistence type="predicted"/>
<keyword evidence="1" id="KW-1133">Transmembrane helix</keyword>
<reference evidence="2 3" key="4">
    <citation type="journal article" date="2011" name="BMC Genomics">
        <title>RNA-Seq improves annotation of protein-coding genes in the cucumber genome.</title>
        <authorList>
            <person name="Li Z."/>
            <person name="Zhang Z."/>
            <person name="Yan P."/>
            <person name="Huang S."/>
            <person name="Fei Z."/>
            <person name="Lin K."/>
        </authorList>
    </citation>
    <scope>NUCLEOTIDE SEQUENCE [LARGE SCALE GENOMIC DNA]</scope>
    <source>
        <strain evidence="3">cv. 9930</strain>
    </source>
</reference>
<evidence type="ECO:0000313" key="2">
    <source>
        <dbReference type="EMBL" id="KGN63541.1"/>
    </source>
</evidence>
<reference evidence="2 3" key="2">
    <citation type="journal article" date="2009" name="PLoS ONE">
        <title>An integrated genetic and cytogenetic map of the cucumber genome.</title>
        <authorList>
            <person name="Ren Y."/>
            <person name="Zhang Z."/>
            <person name="Liu J."/>
            <person name="Staub J.E."/>
            <person name="Han Y."/>
            <person name="Cheng Z."/>
            <person name="Li X."/>
            <person name="Lu J."/>
            <person name="Miao H."/>
            <person name="Kang H."/>
            <person name="Xie B."/>
            <person name="Gu X."/>
            <person name="Wang X."/>
            <person name="Du Y."/>
            <person name="Jin W."/>
            <person name="Huang S."/>
        </authorList>
    </citation>
    <scope>NUCLEOTIDE SEQUENCE [LARGE SCALE GENOMIC DNA]</scope>
    <source>
        <strain evidence="3">cv. 9930</strain>
    </source>
</reference>
<keyword evidence="3" id="KW-1185">Reference proteome</keyword>
<dbReference type="Proteomes" id="UP000029981">
    <property type="component" value="Chromosome 1"/>
</dbReference>
<dbReference type="Gramene" id="KGN63541">
    <property type="protein sequence ID" value="KGN63541"/>
    <property type="gene ID" value="Csa_1G004070"/>
</dbReference>
<reference evidence="2 3" key="1">
    <citation type="journal article" date="2009" name="Nat. Genet.">
        <title>The genome of the cucumber, Cucumis sativus L.</title>
        <authorList>
            <person name="Huang S."/>
            <person name="Li R."/>
            <person name="Zhang Z."/>
            <person name="Li L."/>
            <person name="Gu X."/>
            <person name="Fan W."/>
            <person name="Lucas W.J."/>
            <person name="Wang X."/>
            <person name="Xie B."/>
            <person name="Ni P."/>
            <person name="Ren Y."/>
            <person name="Zhu H."/>
            <person name="Li J."/>
            <person name="Lin K."/>
            <person name="Jin W."/>
            <person name="Fei Z."/>
            <person name="Li G."/>
            <person name="Staub J."/>
            <person name="Kilian A."/>
            <person name="van der Vossen E.A."/>
            <person name="Wu Y."/>
            <person name="Guo J."/>
            <person name="He J."/>
            <person name="Jia Z."/>
            <person name="Ren Y."/>
            <person name="Tian G."/>
            <person name="Lu Y."/>
            <person name="Ruan J."/>
            <person name="Qian W."/>
            <person name="Wang M."/>
            <person name="Huang Q."/>
            <person name="Li B."/>
            <person name="Xuan Z."/>
            <person name="Cao J."/>
            <person name="Asan"/>
            <person name="Wu Z."/>
            <person name="Zhang J."/>
            <person name="Cai Q."/>
            <person name="Bai Y."/>
            <person name="Zhao B."/>
            <person name="Han Y."/>
            <person name="Li Y."/>
            <person name="Li X."/>
            <person name="Wang S."/>
            <person name="Shi Q."/>
            <person name="Liu S."/>
            <person name="Cho W.K."/>
            <person name="Kim J.Y."/>
            <person name="Xu Y."/>
            <person name="Heller-Uszynska K."/>
            <person name="Miao H."/>
            <person name="Cheng Z."/>
            <person name="Zhang S."/>
            <person name="Wu J."/>
            <person name="Yang Y."/>
            <person name="Kang H."/>
            <person name="Li M."/>
            <person name="Liang H."/>
            <person name="Ren X."/>
            <person name="Shi Z."/>
            <person name="Wen M."/>
            <person name="Jian M."/>
            <person name="Yang H."/>
            <person name="Zhang G."/>
            <person name="Yang Z."/>
            <person name="Chen R."/>
            <person name="Liu S."/>
            <person name="Li J."/>
            <person name="Ma L."/>
            <person name="Liu H."/>
            <person name="Zhou Y."/>
            <person name="Zhao J."/>
            <person name="Fang X."/>
            <person name="Li G."/>
            <person name="Fang L."/>
            <person name="Li Y."/>
            <person name="Liu D."/>
            <person name="Zheng H."/>
            <person name="Zhang Y."/>
            <person name="Qin N."/>
            <person name="Li Z."/>
            <person name="Yang G."/>
            <person name="Yang S."/>
            <person name="Bolund L."/>
            <person name="Kristiansen K."/>
            <person name="Zheng H."/>
            <person name="Li S."/>
            <person name="Zhang X."/>
            <person name="Yang H."/>
            <person name="Wang J."/>
            <person name="Sun R."/>
            <person name="Zhang B."/>
            <person name="Jiang S."/>
            <person name="Wang J."/>
            <person name="Du Y."/>
            <person name="Li S."/>
        </authorList>
    </citation>
    <scope>NUCLEOTIDE SEQUENCE [LARGE SCALE GENOMIC DNA]</scope>
    <source>
        <strain evidence="3">cv. 9930</strain>
    </source>
</reference>
<name>A0A0A0LU73_CUCSA</name>